<keyword evidence="8" id="KW-0732">Signal</keyword>
<comment type="similarity">
    <text evidence="7">Belongs to the TonB-dependent receptor family.</text>
</comment>
<dbReference type="InterPro" id="IPR023996">
    <property type="entry name" value="TonB-dep_OMP_SusC/RagA"/>
</dbReference>
<feature type="signal peptide" evidence="8">
    <location>
        <begin position="1"/>
        <end position="21"/>
    </location>
</feature>
<evidence type="ECO:0000256" key="1">
    <source>
        <dbReference type="ARBA" id="ARBA00004571"/>
    </source>
</evidence>
<feature type="domain" description="TonB-dependent receptor plug" evidence="9">
    <location>
        <begin position="116"/>
        <end position="220"/>
    </location>
</feature>
<dbReference type="Gene3D" id="2.40.170.20">
    <property type="entry name" value="TonB-dependent receptor, beta-barrel domain"/>
    <property type="match status" value="1"/>
</dbReference>
<feature type="chain" id="PRO_5015862930" evidence="8">
    <location>
        <begin position="22"/>
        <end position="1004"/>
    </location>
</feature>
<evidence type="ECO:0000259" key="9">
    <source>
        <dbReference type="Pfam" id="PF07715"/>
    </source>
</evidence>
<dbReference type="InterPro" id="IPR023997">
    <property type="entry name" value="TonB-dep_OMP_SusC/RagA_CS"/>
</dbReference>
<evidence type="ECO:0000256" key="6">
    <source>
        <dbReference type="ARBA" id="ARBA00023237"/>
    </source>
</evidence>
<dbReference type="GO" id="GO:0009279">
    <property type="term" value="C:cell outer membrane"/>
    <property type="evidence" value="ECO:0007669"/>
    <property type="project" value="UniProtKB-SubCell"/>
</dbReference>
<dbReference type="FunFam" id="2.170.130.10:FF:000009">
    <property type="entry name" value="SusC/RagA family TonB-linked outer membrane protein"/>
    <property type="match status" value="1"/>
</dbReference>
<organism evidence="10 11">
    <name type="scientific">Capnocytophaga ochracea</name>
    <dbReference type="NCBI Taxonomy" id="1018"/>
    <lineage>
        <taxon>Bacteria</taxon>
        <taxon>Pseudomonadati</taxon>
        <taxon>Bacteroidota</taxon>
        <taxon>Flavobacteriia</taxon>
        <taxon>Flavobacteriales</taxon>
        <taxon>Flavobacteriaceae</taxon>
        <taxon>Capnocytophaga</taxon>
    </lineage>
</organism>
<keyword evidence="2 7" id="KW-0813">Transport</keyword>
<proteinExistence type="inferred from homology"/>
<keyword evidence="3 7" id="KW-1134">Transmembrane beta strand</keyword>
<dbReference type="Gene3D" id="2.60.40.1120">
    <property type="entry name" value="Carboxypeptidase-like, regulatory domain"/>
    <property type="match status" value="1"/>
</dbReference>
<dbReference type="InterPro" id="IPR037066">
    <property type="entry name" value="Plug_dom_sf"/>
</dbReference>
<evidence type="ECO:0000256" key="3">
    <source>
        <dbReference type="ARBA" id="ARBA00022452"/>
    </source>
</evidence>
<sequence>MEIKKILFFFLMFSLTVTLHAQQITVQGTVYEEGTKNPIPGANVIVKGTTQGTSTDFEGHYTLSNVPSNAVLEVSFVGMQTQNVKVAGRSRINVTLRENTQELKEVVVIGYGAAQKRDLTGSIVSLKTDEFADRPSTNPLASIQGKVAGVQIVNTGRAGQDPEIRIRGTNSINGYTPLYVVDGLFTDNINYLNPQDIESMEILKDPSSLAIFGVRGANGVIIITTKKAKKGQTVVNINSSVGLKVINDRIAMTDAEGFKTLYNEDLANKGAAPFDYTNYQANTDWQDEIFRRAWVSNHNVSVATSGEKGRFYMGAGYTDEEGSIKHEKLTKYTLNLSSDYNVTDFLRFGFQANGSRTLPIDAKGVATALKAAPIVAPYDTQSGLLNVMPNFQRAQVWNPLIDVETRANHNKGLNHRLAGNVYGELDFLKNFTFKATLSMDYRIGENRAFSPIIWVYNPDTQIKESLTERESISQSKSTTVDTQQDYILTFKKKTGNHNITLTGGLTTNYTEHSSLSAGRNQHLNDIVFGIPENPDKWWISSISGTNLSNGSGQHRRFTMSYLVRSLYNYGNRYLFNASFRRDGASVFHRLGNTWDNFYSFGAGWVVSEEAFMKNQKVVDYLKLKGSWGVLGNQNTGGRNYPTYPLLTNSGSAVFGDRIVTGYAPAYLVQNLGWEKTYAWEAGAEFRFLGNRLSVEPVYYHKKTKDLIVLLSGLAGAKNSLENLGEIENKGWEISASWQDQRKESGFSYGVNANITTIDNKVFSLGRGEKDALYEGYQNVARTLEGYPIGHFYGYKVKGVYQTFEDIDTSPTNNIATVKPGDLKFEDVNGDGVIDSKDRTMIGNPTPDFTYGFSLNLGYKGFDLTAEFMGAYGNEIYRGWGEVGYAILNYQAHRLNRWHGKGTSNWEPIIDNGRAINRENSSYYIEDGSFFRLRNVQLGYSLPQEVVQRFKVQKLRFYANVQNLKTWHKNTGYTPEIGGGALAFGIDTGTYPMPMIVTYGVNLTF</sequence>
<evidence type="ECO:0000256" key="2">
    <source>
        <dbReference type="ARBA" id="ARBA00022448"/>
    </source>
</evidence>
<dbReference type="NCBIfam" id="TIGR04056">
    <property type="entry name" value="OMP_RagA_SusC"/>
    <property type="match status" value="1"/>
</dbReference>
<dbReference type="SUPFAM" id="SSF56935">
    <property type="entry name" value="Porins"/>
    <property type="match status" value="1"/>
</dbReference>
<reference evidence="10 11" key="1">
    <citation type="submission" date="2018-06" db="EMBL/GenBank/DDBJ databases">
        <authorList>
            <consortium name="Pathogen Informatics"/>
            <person name="Doyle S."/>
        </authorList>
    </citation>
    <scope>NUCLEOTIDE SEQUENCE [LARGE SCALE GENOMIC DNA]</scope>
    <source>
        <strain evidence="10 11">NCTC11545</strain>
    </source>
</reference>
<comment type="subcellular location">
    <subcellularLocation>
        <location evidence="1 7">Cell outer membrane</location>
        <topology evidence="1 7">Multi-pass membrane protein</topology>
    </subcellularLocation>
</comment>
<evidence type="ECO:0000313" key="10">
    <source>
        <dbReference type="EMBL" id="SQA92787.1"/>
    </source>
</evidence>
<dbReference type="InterPro" id="IPR036942">
    <property type="entry name" value="Beta-barrel_TonB_sf"/>
</dbReference>
<evidence type="ECO:0000256" key="5">
    <source>
        <dbReference type="ARBA" id="ARBA00023136"/>
    </source>
</evidence>
<evidence type="ECO:0000313" key="11">
    <source>
        <dbReference type="Proteomes" id="UP000250169"/>
    </source>
</evidence>
<dbReference type="EMBL" id="UAVS01000001">
    <property type="protein sequence ID" value="SQA92787.1"/>
    <property type="molecule type" value="Genomic_DNA"/>
</dbReference>
<dbReference type="AlphaFoldDB" id="A0A2X2SQR9"/>
<keyword evidence="6 7" id="KW-0998">Cell outer membrane</keyword>
<dbReference type="Gene3D" id="2.170.130.10">
    <property type="entry name" value="TonB-dependent receptor, plug domain"/>
    <property type="match status" value="1"/>
</dbReference>
<dbReference type="PROSITE" id="PS52016">
    <property type="entry name" value="TONB_DEPENDENT_REC_3"/>
    <property type="match status" value="1"/>
</dbReference>
<keyword evidence="10" id="KW-0675">Receptor</keyword>
<evidence type="ECO:0000256" key="7">
    <source>
        <dbReference type="PROSITE-ProRule" id="PRU01360"/>
    </source>
</evidence>
<evidence type="ECO:0000256" key="4">
    <source>
        <dbReference type="ARBA" id="ARBA00022692"/>
    </source>
</evidence>
<accession>A0A2X2SQR9</accession>
<protein>
    <submittedName>
        <fullName evidence="10">Outer membrane cobalamin receptor protein</fullName>
    </submittedName>
</protein>
<dbReference type="SUPFAM" id="SSF49464">
    <property type="entry name" value="Carboxypeptidase regulatory domain-like"/>
    <property type="match status" value="1"/>
</dbReference>
<dbReference type="NCBIfam" id="TIGR04057">
    <property type="entry name" value="SusC_RagA_signa"/>
    <property type="match status" value="1"/>
</dbReference>
<dbReference type="Proteomes" id="UP000250169">
    <property type="component" value="Unassembled WGS sequence"/>
</dbReference>
<dbReference type="InterPro" id="IPR012910">
    <property type="entry name" value="Plug_dom"/>
</dbReference>
<dbReference type="InterPro" id="IPR039426">
    <property type="entry name" value="TonB-dep_rcpt-like"/>
</dbReference>
<keyword evidence="4 7" id="KW-0812">Transmembrane</keyword>
<dbReference type="Pfam" id="PF07715">
    <property type="entry name" value="Plug"/>
    <property type="match status" value="1"/>
</dbReference>
<dbReference type="Pfam" id="PF13715">
    <property type="entry name" value="CarbopepD_reg_2"/>
    <property type="match status" value="1"/>
</dbReference>
<dbReference type="RefSeq" id="WP_111971908.1">
    <property type="nucleotide sequence ID" value="NZ_UAVS01000001.1"/>
</dbReference>
<dbReference type="InterPro" id="IPR008969">
    <property type="entry name" value="CarboxyPept-like_regulatory"/>
</dbReference>
<name>A0A2X2SQR9_CAPOC</name>
<evidence type="ECO:0000256" key="8">
    <source>
        <dbReference type="SAM" id="SignalP"/>
    </source>
</evidence>
<gene>
    <name evidence="10" type="ORF">NCTC11545_00147</name>
</gene>
<keyword evidence="5 7" id="KW-0472">Membrane</keyword>